<evidence type="ECO:0000256" key="3">
    <source>
        <dbReference type="ARBA" id="ARBA00023157"/>
    </source>
</evidence>
<evidence type="ECO:0000256" key="2">
    <source>
        <dbReference type="ARBA" id="ARBA00022748"/>
    </source>
</evidence>
<dbReference type="PANTHER" id="PTHR42852:SF6">
    <property type="entry name" value="THIOL:DISULFIDE INTERCHANGE PROTEIN DSBE"/>
    <property type="match status" value="1"/>
</dbReference>
<keyword evidence="2" id="KW-0201">Cytochrome c-type biogenesis</keyword>
<sequence length="605" mass="68993">MPDSGTASFKLHFPALPKSVKSFDFIESDCEDCFKIYGVSLQGDTPVSVPEDYRSAETGKPEALPEPRIEGGNVTVVGKLLEYQPFYDLKPMFRIPELWRGSFAEHPVTVNEDGSFTATFEVASATQVALVIGTMNRMTMNLFVCPGDTLYAAVNLPELTRRNSHLRKDAPTLGQLCYFRGKMAAINNEMTTRFPTLPKMPEGQEFMLDIAGMSPNQYKAYCLEKERAIEEAVQSDATLSEACRTLYLNNIRLNCIDMLNMLQPMLAEALITRDKISWEDAYAKVRTNLPDVSYFDYLKTLPVLNDPQAIFSLSYPQNVLYSRYLPIDPSEGKTMFRRLLESGKVEAADVPVLEKYDAMQKENQKLDEEAARNLAQKYMEVLQEISNADRSFILDNIIKPNLSEGKGYYFDLLDVMTYAGKLQDFMPFTESDKEAVRNIRIPYFVNKLEEMNNQLLVTIEENKKKSGYTVNEVGEVSNEDLFYSMVSKFKGKVVLVDFWATWCGPCRMAMKQMLPMKEQLKDKDIIYLFIAGENSPKQTWENMIPDIHGEHYRVTDEQWNFLSQKFAIEGVPTYILLDKEGAIAQKYTGFPGVDTMKNRLLELCK</sequence>
<dbReference type="Gene3D" id="3.40.30.10">
    <property type="entry name" value="Glutaredoxin"/>
    <property type="match status" value="1"/>
</dbReference>
<comment type="subcellular location">
    <subcellularLocation>
        <location evidence="1">Cell envelope</location>
    </subcellularLocation>
</comment>
<keyword evidence="7" id="KW-1185">Reference proteome</keyword>
<dbReference type="PROSITE" id="PS51352">
    <property type="entry name" value="THIOREDOXIN_2"/>
    <property type="match status" value="1"/>
</dbReference>
<name>A0ABR8VB43_9BACT</name>
<protein>
    <submittedName>
        <fullName evidence="6">TlpA family protein disulfide reductase</fullName>
    </submittedName>
</protein>
<comment type="caution">
    <text evidence="6">The sequence shown here is derived from an EMBL/GenBank/DDBJ whole genome shotgun (WGS) entry which is preliminary data.</text>
</comment>
<organism evidence="6 7">
    <name type="scientific">Phocaeicola faecium</name>
    <dbReference type="NCBI Taxonomy" id="2762213"/>
    <lineage>
        <taxon>Bacteria</taxon>
        <taxon>Pseudomonadati</taxon>
        <taxon>Bacteroidota</taxon>
        <taxon>Bacteroidia</taxon>
        <taxon>Bacteroidales</taxon>
        <taxon>Bacteroidaceae</taxon>
        <taxon>Phocaeicola</taxon>
    </lineage>
</organism>
<dbReference type="SUPFAM" id="SSF52833">
    <property type="entry name" value="Thioredoxin-like"/>
    <property type="match status" value="1"/>
</dbReference>
<evidence type="ECO:0000313" key="7">
    <source>
        <dbReference type="Proteomes" id="UP000616346"/>
    </source>
</evidence>
<dbReference type="EMBL" id="JACSPQ010000005">
    <property type="protein sequence ID" value="MBD8002004.1"/>
    <property type="molecule type" value="Genomic_DNA"/>
</dbReference>
<feature type="domain" description="Thioredoxin" evidence="5">
    <location>
        <begin position="445"/>
        <end position="605"/>
    </location>
</feature>
<dbReference type="CDD" id="cd02966">
    <property type="entry name" value="TlpA_like_family"/>
    <property type="match status" value="1"/>
</dbReference>
<dbReference type="Proteomes" id="UP000616346">
    <property type="component" value="Unassembled WGS sequence"/>
</dbReference>
<evidence type="ECO:0000256" key="1">
    <source>
        <dbReference type="ARBA" id="ARBA00004196"/>
    </source>
</evidence>
<dbReference type="InterPro" id="IPR036249">
    <property type="entry name" value="Thioredoxin-like_sf"/>
</dbReference>
<dbReference type="Pfam" id="PF13905">
    <property type="entry name" value="Thioredoxin_8"/>
    <property type="match status" value="1"/>
</dbReference>
<dbReference type="InterPro" id="IPR050553">
    <property type="entry name" value="Thioredoxin_ResA/DsbE_sf"/>
</dbReference>
<keyword evidence="4" id="KW-0676">Redox-active center</keyword>
<evidence type="ECO:0000259" key="5">
    <source>
        <dbReference type="PROSITE" id="PS51352"/>
    </source>
</evidence>
<reference evidence="6 7" key="1">
    <citation type="submission" date="2020-08" db="EMBL/GenBank/DDBJ databases">
        <title>A Genomic Blueprint of the Chicken Gut Microbiome.</title>
        <authorList>
            <person name="Gilroy R."/>
            <person name="Ravi A."/>
            <person name="Getino M."/>
            <person name="Pursley I."/>
            <person name="Horton D.L."/>
            <person name="Alikhan N.-F."/>
            <person name="Baker D."/>
            <person name="Gharbi K."/>
            <person name="Hall N."/>
            <person name="Watson M."/>
            <person name="Adriaenssens E.M."/>
            <person name="Foster-Nyarko E."/>
            <person name="Jarju S."/>
            <person name="Secka A."/>
            <person name="Antonio M."/>
            <person name="Oren A."/>
            <person name="Chaudhuri R."/>
            <person name="La Ragione R.M."/>
            <person name="Hildebrand F."/>
            <person name="Pallen M.J."/>
        </authorList>
    </citation>
    <scope>NUCLEOTIDE SEQUENCE [LARGE SCALE GENOMIC DNA]</scope>
    <source>
        <strain evidence="6 7">Sa1YUN3</strain>
    </source>
</reference>
<gene>
    <name evidence="6" type="ORF">H9626_07225</name>
</gene>
<evidence type="ECO:0000256" key="4">
    <source>
        <dbReference type="ARBA" id="ARBA00023284"/>
    </source>
</evidence>
<dbReference type="PANTHER" id="PTHR42852">
    <property type="entry name" value="THIOL:DISULFIDE INTERCHANGE PROTEIN DSBE"/>
    <property type="match status" value="1"/>
</dbReference>
<dbReference type="InterPro" id="IPR012336">
    <property type="entry name" value="Thioredoxin-like_fold"/>
</dbReference>
<proteinExistence type="predicted"/>
<keyword evidence="3" id="KW-1015">Disulfide bond</keyword>
<accession>A0ABR8VB43</accession>
<evidence type="ECO:0000313" key="6">
    <source>
        <dbReference type="EMBL" id="MBD8002004.1"/>
    </source>
</evidence>
<dbReference type="InterPro" id="IPR013766">
    <property type="entry name" value="Thioredoxin_domain"/>
</dbReference>